<keyword evidence="7" id="KW-0732">Signal</keyword>
<evidence type="ECO:0000313" key="9">
    <source>
        <dbReference type="Proteomes" id="UP001500469"/>
    </source>
</evidence>
<feature type="chain" id="PRO_5045116549" evidence="7">
    <location>
        <begin position="24"/>
        <end position="263"/>
    </location>
</feature>
<proteinExistence type="predicted"/>
<dbReference type="SUPFAM" id="SSF48537">
    <property type="entry name" value="Phospholipase C/P1 nuclease"/>
    <property type="match status" value="1"/>
</dbReference>
<sequence>MKKIVSLALCLVLSLSLSQSVLAWGQLGHYVVGYLAQKQLKKSTLKKVNTVLGPMSLGRSGTWMDEIKSDRAYDYLNSWHYLTSEHGEFNAEIQEKGGNAFEAIQQLKAELKAGNLSPEDESQKLKMLIHLVEDIHQPLHVGTGKDRGGNDEKVEYFGRSSNLHSVWDSGMIDGWSMSYTEIGDELYRRLNPGMIEAYRAATMEDWLKEAVELRPLVYNLPENKKLSYNYGYDTRDAVEERLLAASVRLAQILEEIYSGGRFF</sequence>
<dbReference type="EMBL" id="BAAAFI010000002">
    <property type="protein sequence ID" value="GAA0877400.1"/>
    <property type="molecule type" value="Genomic_DNA"/>
</dbReference>
<keyword evidence="6" id="KW-0325">Glycoprotein</keyword>
<accession>A0ABP3Y762</accession>
<evidence type="ECO:0000313" key="8">
    <source>
        <dbReference type="EMBL" id="GAA0877400.1"/>
    </source>
</evidence>
<keyword evidence="5" id="KW-1015">Disulfide bond</keyword>
<evidence type="ECO:0000256" key="6">
    <source>
        <dbReference type="ARBA" id="ARBA00023180"/>
    </source>
</evidence>
<organism evidence="8 9">
    <name type="scientific">Algoriphagus jejuensis</name>
    <dbReference type="NCBI Taxonomy" id="419934"/>
    <lineage>
        <taxon>Bacteria</taxon>
        <taxon>Pseudomonadati</taxon>
        <taxon>Bacteroidota</taxon>
        <taxon>Cytophagia</taxon>
        <taxon>Cytophagales</taxon>
        <taxon>Cyclobacteriaceae</taxon>
        <taxon>Algoriphagus</taxon>
    </lineage>
</organism>
<keyword evidence="3" id="KW-0255">Endonuclease</keyword>
<evidence type="ECO:0000256" key="5">
    <source>
        <dbReference type="ARBA" id="ARBA00023157"/>
    </source>
</evidence>
<keyword evidence="1" id="KW-0540">Nuclease</keyword>
<keyword evidence="2" id="KW-0479">Metal-binding</keyword>
<evidence type="ECO:0000256" key="7">
    <source>
        <dbReference type="SAM" id="SignalP"/>
    </source>
</evidence>
<evidence type="ECO:0000256" key="2">
    <source>
        <dbReference type="ARBA" id="ARBA00022723"/>
    </source>
</evidence>
<dbReference type="Pfam" id="PF02265">
    <property type="entry name" value="S1-P1_nuclease"/>
    <property type="match status" value="1"/>
</dbReference>
<dbReference type="PANTHER" id="PTHR33146">
    <property type="entry name" value="ENDONUCLEASE 4"/>
    <property type="match status" value="1"/>
</dbReference>
<gene>
    <name evidence="8" type="ORF">GCM10009119_03680</name>
</gene>
<comment type="caution">
    <text evidence="8">The sequence shown here is derived from an EMBL/GenBank/DDBJ whole genome shotgun (WGS) entry which is preliminary data.</text>
</comment>
<evidence type="ECO:0000256" key="4">
    <source>
        <dbReference type="ARBA" id="ARBA00022801"/>
    </source>
</evidence>
<dbReference type="InterPro" id="IPR003154">
    <property type="entry name" value="S1/P1nuclease"/>
</dbReference>
<dbReference type="CDD" id="cd11010">
    <property type="entry name" value="S1-P1_nuclease"/>
    <property type="match status" value="1"/>
</dbReference>
<keyword evidence="4" id="KW-0378">Hydrolase</keyword>
<evidence type="ECO:0000256" key="3">
    <source>
        <dbReference type="ARBA" id="ARBA00022759"/>
    </source>
</evidence>
<reference evidence="9" key="1">
    <citation type="journal article" date="2019" name="Int. J. Syst. Evol. Microbiol.">
        <title>The Global Catalogue of Microorganisms (GCM) 10K type strain sequencing project: providing services to taxonomists for standard genome sequencing and annotation.</title>
        <authorList>
            <consortium name="The Broad Institute Genomics Platform"/>
            <consortium name="The Broad Institute Genome Sequencing Center for Infectious Disease"/>
            <person name="Wu L."/>
            <person name="Ma J."/>
        </authorList>
    </citation>
    <scope>NUCLEOTIDE SEQUENCE [LARGE SCALE GENOMIC DNA]</scope>
    <source>
        <strain evidence="9">JCM 16112</strain>
    </source>
</reference>
<dbReference type="Proteomes" id="UP001500469">
    <property type="component" value="Unassembled WGS sequence"/>
</dbReference>
<dbReference type="Gene3D" id="1.10.575.10">
    <property type="entry name" value="P1 Nuclease"/>
    <property type="match status" value="1"/>
</dbReference>
<keyword evidence="9" id="KW-1185">Reference proteome</keyword>
<dbReference type="InterPro" id="IPR008947">
    <property type="entry name" value="PLipase_C/P1_nuclease_dom_sf"/>
</dbReference>
<dbReference type="RefSeq" id="WP_343848097.1">
    <property type="nucleotide sequence ID" value="NZ_BAAAFI010000002.1"/>
</dbReference>
<feature type="signal peptide" evidence="7">
    <location>
        <begin position="1"/>
        <end position="23"/>
    </location>
</feature>
<evidence type="ECO:0000256" key="1">
    <source>
        <dbReference type="ARBA" id="ARBA00022722"/>
    </source>
</evidence>
<dbReference type="PANTHER" id="PTHR33146:SF26">
    <property type="entry name" value="ENDONUCLEASE 4"/>
    <property type="match status" value="1"/>
</dbReference>
<name>A0ABP3Y762_9BACT</name>
<protein>
    <submittedName>
        <fullName evidence="8">S1/P1 nuclease</fullName>
    </submittedName>
</protein>